<evidence type="ECO:0000313" key="1">
    <source>
        <dbReference type="EMBL" id="OSN03073.1"/>
    </source>
</evidence>
<comment type="caution">
    <text evidence="1">The sequence shown here is derived from an EMBL/GenBank/DDBJ whole genome shotgun (WGS) entry which is preliminary data.</text>
</comment>
<reference evidence="1 2" key="1">
    <citation type="submission" date="2016-02" db="EMBL/GenBank/DDBJ databases">
        <title>Species-wide whole genome sequencing reveals diversity, host range in Lonsdalea quercina.</title>
        <authorList>
            <person name="Li Y."/>
        </authorList>
    </citation>
    <scope>NUCLEOTIDE SEQUENCE [LARGE SCALE GENOMIC DNA]</scope>
    <source>
        <strain evidence="1 2">LMG 26264</strain>
    </source>
</reference>
<proteinExistence type="predicted"/>
<organism evidence="1 2">
    <name type="scientific">Lonsdalea iberica</name>
    <dbReference type="NCBI Taxonomy" id="1082703"/>
    <lineage>
        <taxon>Bacteria</taxon>
        <taxon>Pseudomonadati</taxon>
        <taxon>Pseudomonadota</taxon>
        <taxon>Gammaproteobacteria</taxon>
        <taxon>Enterobacterales</taxon>
        <taxon>Pectobacteriaceae</taxon>
        <taxon>Lonsdalea</taxon>
    </lineage>
</organism>
<dbReference type="EMBL" id="LUTP01000069">
    <property type="protein sequence ID" value="OSN03073.1"/>
    <property type="molecule type" value="Genomic_DNA"/>
</dbReference>
<dbReference type="RefSeq" id="WP_094110273.1">
    <property type="nucleotide sequence ID" value="NZ_LUTP01000069.1"/>
</dbReference>
<dbReference type="Proteomes" id="UP000194020">
    <property type="component" value="Unassembled WGS sequence"/>
</dbReference>
<dbReference type="OrthoDB" id="9004810at2"/>
<accession>A0A1X3RMR1</accession>
<sequence>MNSIFYLERNFTHGDRTYTETELLAESTHIVVLAEPGGGKTELMKSIAQKLNTSVLNASVFAYVGADKENSSLIIDAVDEVARIDQSGIHKLLALASTSKPNRVIMSSRSSEWGLASTSIFEKFLGVSPMIVRLREFDQDEQHAIFKHHAPAEDFFAFQTEVTRFSLDMLLPNPQFLKMFTDAYLESDRRFADKRSIFALAVERLAKEVNLGIPKASISLPVAQKISFSAEVYAKLLLSGAEGVSTIDVTASRIYPMLPALFSGSTACYDILSTQLFKPGDKEDLHRPVHKIVAEYCAADYLIKRIADPGDVLSLTKCLPVIAPNGTARDELRGLLGWMAALGNKSVQESIIELDAYAVLANGDPSQLERTSKRQLLHRLKEIEAADPYFRRSDFWRRFSAAGFFTQDVVEEIKPLLAMDNEGHLRNLILELLVDSPVNSQLAPELSLLTLNPNESEHIRTLASMCLLNVKEYDFIGALAVLIFEASNISLNIAANVIEVTGPEKFDHKYLSGFIRVCANLYPDHKEQFERVVGSRYFIKKLISCFSPHTLELLLDELTHNLHCHCGKRSYECDCRNGISKIVGSMVDRYFELTQAPFDPVRIWQWIGNLNFHRQCQADQSKSVQVLRENDTLRQEIIAHVFGPLTDRNEIFNTRVEKFDGHLHPHSGLHLWRNDYKFILNLAFKTNNVDLWASFLVSHQRYKNKEEQGSDDLRAQMRQHALSKPAFMREWARYNNSIKLSEQEHQVWRFRHRHSRSMKRHDRKQREIHARNIKFVNENRDIVECGRHWGCLVRFAELVLMFPERIELEFGDEKLVRTALRNCLDFITPEVPTLPELAALQCESKYRHSETILYAACLEILRAEGNLECVNIELLTAIRTNIHMGYNSVSTEERDALQTEIDRLIFPDSESAEKYLRQYVEPQLAQPCPHPEIWMLSGEEVFRHSRAKLSIEWLRRFTDLSLNSVDTLFEIAAKYGDRDDLKEIIAERCSEIISGWPNPTEDEDFERKRIFWLVREFYFLESITATYWAWLKSNKDNLLHFYERSGRMNRSEHRAWPELTSIKVEAILDAFFEQWPRVELPSHWGSDSPKEEKAYRFLTDLIWSIESDIPDNAIPVLGRLLTDPRLTSQHKGLQSIYAGQLRKKALRDFEPPTPDEIVQHLDCDSVVTVEGLRQLVLQELHDFQKAIDGGEFNSADRFYEKNERLDEVKSTEIIAERLNLRLEPQGISITPEHQLKGQNRSDFTASKSIGGKRRLLVTEVKGQWHRELYSAASAQLYDRYAIHPDAEQQGIFLVIWFGESETVAGRKTHGIKTAQELKISIDAVLPADLSGLIDVFVLDVARRSKH</sequence>
<dbReference type="SUPFAM" id="SSF52540">
    <property type="entry name" value="P-loop containing nucleoside triphosphate hydrolases"/>
    <property type="match status" value="1"/>
</dbReference>
<dbReference type="InterPro" id="IPR027417">
    <property type="entry name" value="P-loop_NTPase"/>
</dbReference>
<gene>
    <name evidence="1" type="ORF">AU511_15695</name>
</gene>
<evidence type="ECO:0000313" key="2">
    <source>
        <dbReference type="Proteomes" id="UP000194020"/>
    </source>
</evidence>
<name>A0A1X3RMR1_9GAMM</name>
<protein>
    <submittedName>
        <fullName evidence="1">Uncharacterized protein</fullName>
    </submittedName>
</protein>